<proteinExistence type="inferred from homology"/>
<dbReference type="PROSITE" id="PS52029">
    <property type="entry name" value="LD_TPASE"/>
    <property type="match status" value="1"/>
</dbReference>
<evidence type="ECO:0000256" key="7">
    <source>
        <dbReference type="PROSITE-ProRule" id="PRU01373"/>
    </source>
</evidence>
<dbReference type="GO" id="GO:0016740">
    <property type="term" value="F:transferase activity"/>
    <property type="evidence" value="ECO:0007669"/>
    <property type="project" value="UniProtKB-KW"/>
</dbReference>
<keyword evidence="5 7" id="KW-0573">Peptidoglycan synthesis</keyword>
<comment type="pathway">
    <text evidence="1 7">Cell wall biogenesis; peptidoglycan biosynthesis.</text>
</comment>
<evidence type="ECO:0000256" key="4">
    <source>
        <dbReference type="ARBA" id="ARBA00022960"/>
    </source>
</evidence>
<organism evidence="11 12">
    <name type="scientific">Roseisolibacter agri</name>
    <dbReference type="NCBI Taxonomy" id="2014610"/>
    <lineage>
        <taxon>Bacteria</taxon>
        <taxon>Pseudomonadati</taxon>
        <taxon>Gemmatimonadota</taxon>
        <taxon>Gemmatimonadia</taxon>
        <taxon>Gemmatimonadales</taxon>
        <taxon>Gemmatimonadaceae</taxon>
        <taxon>Roseisolibacter</taxon>
    </lineage>
</organism>
<dbReference type="Gene3D" id="2.40.440.10">
    <property type="entry name" value="L,D-transpeptidase catalytic domain-like"/>
    <property type="match status" value="1"/>
</dbReference>
<dbReference type="GO" id="GO:0071972">
    <property type="term" value="F:peptidoglycan L,D-transpeptidase activity"/>
    <property type="evidence" value="ECO:0007669"/>
    <property type="project" value="TreeGrafter"/>
</dbReference>
<keyword evidence="3" id="KW-0808">Transferase</keyword>
<keyword evidence="4 7" id="KW-0133">Cell shape</keyword>
<evidence type="ECO:0000313" key="11">
    <source>
        <dbReference type="EMBL" id="GLC25192.1"/>
    </source>
</evidence>
<comment type="similarity">
    <text evidence="2">Belongs to the YkuD family.</text>
</comment>
<dbReference type="SUPFAM" id="SSF47090">
    <property type="entry name" value="PGBD-like"/>
    <property type="match status" value="1"/>
</dbReference>
<dbReference type="InterPro" id="IPR005490">
    <property type="entry name" value="LD_TPept_cat_dom"/>
</dbReference>
<accession>A0AA37Q5T1</accession>
<dbReference type="GO" id="GO:0018104">
    <property type="term" value="P:peptidoglycan-protein cross-linking"/>
    <property type="evidence" value="ECO:0007669"/>
    <property type="project" value="TreeGrafter"/>
</dbReference>
<dbReference type="InterPro" id="IPR036365">
    <property type="entry name" value="PGBD-like_sf"/>
</dbReference>
<evidence type="ECO:0000256" key="5">
    <source>
        <dbReference type="ARBA" id="ARBA00022984"/>
    </source>
</evidence>
<reference evidence="11" key="1">
    <citation type="submission" date="2022-08" db="EMBL/GenBank/DDBJ databases">
        <title>Draft genome sequencing of Roseisolibacter agri AW1220.</title>
        <authorList>
            <person name="Tobiishi Y."/>
            <person name="Tonouchi A."/>
        </authorList>
    </citation>
    <scope>NUCLEOTIDE SEQUENCE</scope>
    <source>
        <strain evidence="11">AW1220</strain>
    </source>
</reference>
<dbReference type="AlphaFoldDB" id="A0AA37Q5T1"/>
<dbReference type="PANTHER" id="PTHR30582">
    <property type="entry name" value="L,D-TRANSPEPTIDASE"/>
    <property type="match status" value="1"/>
</dbReference>
<keyword evidence="9" id="KW-0732">Signal</keyword>
<dbReference type="Pfam" id="PF01471">
    <property type="entry name" value="PG_binding_1"/>
    <property type="match status" value="1"/>
</dbReference>
<evidence type="ECO:0000256" key="1">
    <source>
        <dbReference type="ARBA" id="ARBA00004752"/>
    </source>
</evidence>
<feature type="active site" description="Proton donor/acceptor" evidence="7">
    <location>
        <position position="346"/>
    </location>
</feature>
<keyword evidence="12" id="KW-1185">Reference proteome</keyword>
<dbReference type="SUPFAM" id="SSF141523">
    <property type="entry name" value="L,D-transpeptidase catalytic domain-like"/>
    <property type="match status" value="1"/>
</dbReference>
<dbReference type="Pfam" id="PF03734">
    <property type="entry name" value="YkuD"/>
    <property type="match status" value="1"/>
</dbReference>
<dbReference type="CDD" id="cd16913">
    <property type="entry name" value="YkuD_like"/>
    <property type="match status" value="1"/>
</dbReference>
<evidence type="ECO:0000256" key="8">
    <source>
        <dbReference type="SAM" id="MobiDB-lite"/>
    </source>
</evidence>
<dbReference type="GO" id="GO:0005576">
    <property type="term" value="C:extracellular region"/>
    <property type="evidence" value="ECO:0007669"/>
    <property type="project" value="TreeGrafter"/>
</dbReference>
<feature type="active site" description="Nucleophile" evidence="7">
    <location>
        <position position="362"/>
    </location>
</feature>
<evidence type="ECO:0000256" key="9">
    <source>
        <dbReference type="SAM" id="SignalP"/>
    </source>
</evidence>
<feature type="signal peptide" evidence="9">
    <location>
        <begin position="1"/>
        <end position="24"/>
    </location>
</feature>
<evidence type="ECO:0000256" key="2">
    <source>
        <dbReference type="ARBA" id="ARBA00005992"/>
    </source>
</evidence>
<feature type="compositionally biased region" description="Basic and acidic residues" evidence="8">
    <location>
        <begin position="42"/>
        <end position="68"/>
    </location>
</feature>
<keyword evidence="6 7" id="KW-0961">Cell wall biogenesis/degradation</keyword>
<gene>
    <name evidence="11" type="ORF">rosag_17050</name>
</gene>
<comment type="caution">
    <text evidence="11">The sequence shown here is derived from an EMBL/GenBank/DDBJ whole genome shotgun (WGS) entry which is preliminary data.</text>
</comment>
<dbReference type="PANTHER" id="PTHR30582:SF30">
    <property type="entry name" value="BLR4375 PROTEIN"/>
    <property type="match status" value="1"/>
</dbReference>
<dbReference type="Proteomes" id="UP001161325">
    <property type="component" value="Unassembled WGS sequence"/>
</dbReference>
<dbReference type="GO" id="GO:0071555">
    <property type="term" value="P:cell wall organization"/>
    <property type="evidence" value="ECO:0007669"/>
    <property type="project" value="UniProtKB-UniRule"/>
</dbReference>
<evidence type="ECO:0000256" key="3">
    <source>
        <dbReference type="ARBA" id="ARBA00022679"/>
    </source>
</evidence>
<name>A0AA37Q5T1_9BACT</name>
<dbReference type="EMBL" id="BRXS01000002">
    <property type="protein sequence ID" value="GLC25192.1"/>
    <property type="molecule type" value="Genomic_DNA"/>
</dbReference>
<dbReference type="InterPro" id="IPR002477">
    <property type="entry name" value="Peptidoglycan-bd-like"/>
</dbReference>
<sequence length="386" mass="41098">MLPPVVRALLALLALSAVAAPALAAAQPPADTTRRPPAPDTLRVDSVRADSARRDSLRLDTSRMDSVRVDSAPPADRAAAPRASWLAAEAVRAPVRLPVSGGTGPRVLHVQVLLGAAGFSPGVLDGRWQAGTRAAVRAFRKAHGLGAGEAVNADTYARLVAAAQERPTLVDYRISRDDLRAPLRKIPAGYHDKAKLEWLGYETVAERLAERFHTTPIVLKELNPGVDLEKVVPGTVLVVPNVWRLPPRAAPARLVVDKRLGMLHGYDADGGLLFALRASVGSTQTPSPTGLLKVRSITRYPWYQYNPRVLAGDASVKGRTADLPPGPNSPVGVVWIQLSKAHIGIHGTPEPARVGSGQSHGCVRLTNWDALFLASALAPGVEVEFL</sequence>
<dbReference type="RefSeq" id="WP_284349636.1">
    <property type="nucleotide sequence ID" value="NZ_BRXS01000002.1"/>
</dbReference>
<dbReference type="InterPro" id="IPR036366">
    <property type="entry name" value="PGBDSf"/>
</dbReference>
<protein>
    <submittedName>
        <fullName evidence="11">Peptidoglycan-binding protein</fullName>
    </submittedName>
</protein>
<evidence type="ECO:0000313" key="12">
    <source>
        <dbReference type="Proteomes" id="UP001161325"/>
    </source>
</evidence>
<dbReference type="Gene3D" id="1.10.101.10">
    <property type="entry name" value="PGBD-like superfamily/PGBD"/>
    <property type="match status" value="1"/>
</dbReference>
<feature type="domain" description="L,D-TPase catalytic" evidence="10">
    <location>
        <begin position="252"/>
        <end position="386"/>
    </location>
</feature>
<dbReference type="GO" id="GO:0008360">
    <property type="term" value="P:regulation of cell shape"/>
    <property type="evidence" value="ECO:0007669"/>
    <property type="project" value="UniProtKB-UniRule"/>
</dbReference>
<dbReference type="InterPro" id="IPR050979">
    <property type="entry name" value="LD-transpeptidase"/>
</dbReference>
<evidence type="ECO:0000256" key="6">
    <source>
        <dbReference type="ARBA" id="ARBA00023316"/>
    </source>
</evidence>
<dbReference type="InterPro" id="IPR038063">
    <property type="entry name" value="Transpep_catalytic_dom"/>
</dbReference>
<evidence type="ECO:0000259" key="10">
    <source>
        <dbReference type="PROSITE" id="PS52029"/>
    </source>
</evidence>
<feature type="chain" id="PRO_5041274078" evidence="9">
    <location>
        <begin position="25"/>
        <end position="386"/>
    </location>
</feature>
<feature type="region of interest" description="Disordered" evidence="8">
    <location>
        <begin position="24"/>
        <end position="75"/>
    </location>
</feature>